<dbReference type="AlphaFoldDB" id="A0A0U9HK70"/>
<accession>A0A0U9HK70</accession>
<proteinExistence type="predicted"/>
<dbReference type="Proteomes" id="UP000054558">
    <property type="component" value="Unassembled WGS sequence"/>
</dbReference>
<protein>
    <submittedName>
        <fullName evidence="2">Uncharacterized protein</fullName>
    </submittedName>
</protein>
<sequence length="446" mass="47780">MASLAVQNRKGEGEMAQLKQVIHEGKVSPEYVTVLLKIVSSPHVAALKSLSVTEAAPLGRRRLRPAATVFHGVATSAALKSVLLKMFQPYQKSVGKKEAKWEDFVSEERKEKLLLKKEEKEEAKKDKVAAEEESDKSPAKPTPKKEKQPKAVGRGQEITKAECLDGIDFLLGKAADDAALLADFQAAFDGPDVEKVGPHTLARLYLVFQAMEDALAARAPLLPAVADDPPAPLTPQGDEAPDSQPHEGEDWPTDMSVDGSPSTEGSSDFSIDSLSLTATDDTFPISEQPATRAPALFIPVDPDAPYAGPPAATFGGLGDLAAEDWSPLILNPRAPAWVEEVPETPTLDGVDWRSDMSVEGFLSGEGSTCFDFDNLMATSQTLATIEKPATRAPTFFIAVDPDAPQAGPPATSFEGLGDSAAEEWSPLLLNPRAPAWVNAIYSRFEL</sequence>
<keyword evidence="3" id="KW-1185">Reference proteome</keyword>
<feature type="compositionally biased region" description="Basic and acidic residues" evidence="1">
    <location>
        <begin position="121"/>
        <end position="149"/>
    </location>
</feature>
<reference evidence="2 3" key="1">
    <citation type="journal article" date="2014" name="Nat. Commun.">
        <title>Klebsormidium flaccidum genome reveals primary factors for plant terrestrial adaptation.</title>
        <authorList>
            <person name="Hori K."/>
            <person name="Maruyama F."/>
            <person name="Fujisawa T."/>
            <person name="Togashi T."/>
            <person name="Yamamoto N."/>
            <person name="Seo M."/>
            <person name="Sato S."/>
            <person name="Yamada T."/>
            <person name="Mori H."/>
            <person name="Tajima N."/>
            <person name="Moriyama T."/>
            <person name="Ikeuchi M."/>
            <person name="Watanabe M."/>
            <person name="Wada H."/>
            <person name="Kobayashi K."/>
            <person name="Saito M."/>
            <person name="Masuda T."/>
            <person name="Sasaki-Sekimoto Y."/>
            <person name="Mashiguchi K."/>
            <person name="Awai K."/>
            <person name="Shimojima M."/>
            <person name="Masuda S."/>
            <person name="Iwai M."/>
            <person name="Nobusawa T."/>
            <person name="Narise T."/>
            <person name="Kondo S."/>
            <person name="Saito H."/>
            <person name="Sato R."/>
            <person name="Murakawa M."/>
            <person name="Ihara Y."/>
            <person name="Oshima-Yamada Y."/>
            <person name="Ohtaka K."/>
            <person name="Satoh M."/>
            <person name="Sonobe K."/>
            <person name="Ishii M."/>
            <person name="Ohtani R."/>
            <person name="Kanamori-Sato M."/>
            <person name="Honoki R."/>
            <person name="Miyazaki D."/>
            <person name="Mochizuki H."/>
            <person name="Umetsu J."/>
            <person name="Higashi K."/>
            <person name="Shibata D."/>
            <person name="Kamiya Y."/>
            <person name="Sato N."/>
            <person name="Nakamura Y."/>
            <person name="Tabata S."/>
            <person name="Ida S."/>
            <person name="Kurokawa K."/>
            <person name="Ohta H."/>
        </authorList>
    </citation>
    <scope>NUCLEOTIDE SEQUENCE [LARGE SCALE GENOMIC DNA]</scope>
    <source>
        <strain evidence="2 3">NIES-2285</strain>
    </source>
</reference>
<evidence type="ECO:0000313" key="2">
    <source>
        <dbReference type="EMBL" id="GAQ85831.1"/>
    </source>
</evidence>
<dbReference type="EMBL" id="DF237205">
    <property type="protein sequence ID" value="GAQ85831.1"/>
    <property type="molecule type" value="Genomic_DNA"/>
</dbReference>
<feature type="compositionally biased region" description="Polar residues" evidence="1">
    <location>
        <begin position="259"/>
        <end position="270"/>
    </location>
</feature>
<feature type="region of interest" description="Disordered" evidence="1">
    <location>
        <begin position="226"/>
        <end position="270"/>
    </location>
</feature>
<name>A0A0U9HK70_KLENI</name>
<evidence type="ECO:0000256" key="1">
    <source>
        <dbReference type="SAM" id="MobiDB-lite"/>
    </source>
</evidence>
<evidence type="ECO:0000313" key="3">
    <source>
        <dbReference type="Proteomes" id="UP000054558"/>
    </source>
</evidence>
<feature type="region of interest" description="Disordered" evidence="1">
    <location>
        <begin position="121"/>
        <end position="154"/>
    </location>
</feature>
<organism evidence="2 3">
    <name type="scientific">Klebsormidium nitens</name>
    <name type="common">Green alga</name>
    <name type="synonym">Ulothrix nitens</name>
    <dbReference type="NCBI Taxonomy" id="105231"/>
    <lineage>
        <taxon>Eukaryota</taxon>
        <taxon>Viridiplantae</taxon>
        <taxon>Streptophyta</taxon>
        <taxon>Klebsormidiophyceae</taxon>
        <taxon>Klebsormidiales</taxon>
        <taxon>Klebsormidiaceae</taxon>
        <taxon>Klebsormidium</taxon>
    </lineage>
</organism>
<gene>
    <name evidence="2" type="ORF">KFL_002560150</name>
</gene>